<gene>
    <name evidence="4" type="ORF">LQG66_17445</name>
</gene>
<sequence length="159" mass="17893">MRAGRHLDAQLCCQQILARDPGRADTLHLMGLLCIHTGQLDHAVEWLAGAIRRDPKPLYLTTLGTVLLQQGRGAEALKAFEKAVELEPENAERWRNLGMVPAQLRRNDDAILSFQHALKLEPRSWDAANKVAILLYQAARFEDARVHLDLCETLKPNDI</sequence>
<keyword evidence="5" id="KW-1185">Reference proteome</keyword>
<keyword evidence="1" id="KW-0677">Repeat</keyword>
<dbReference type="Proteomes" id="UP001431010">
    <property type="component" value="Chromosome"/>
</dbReference>
<dbReference type="InterPro" id="IPR019734">
    <property type="entry name" value="TPR_rpt"/>
</dbReference>
<evidence type="ECO:0000313" key="5">
    <source>
        <dbReference type="Proteomes" id="UP001431010"/>
    </source>
</evidence>
<protein>
    <submittedName>
        <fullName evidence="4">Tetratricopeptide repeat protein</fullName>
    </submittedName>
</protein>
<evidence type="ECO:0000256" key="2">
    <source>
        <dbReference type="ARBA" id="ARBA00022803"/>
    </source>
</evidence>
<dbReference type="Pfam" id="PF13432">
    <property type="entry name" value="TPR_16"/>
    <property type="match status" value="1"/>
</dbReference>
<dbReference type="Pfam" id="PF14559">
    <property type="entry name" value="TPR_19"/>
    <property type="match status" value="1"/>
</dbReference>
<dbReference type="PANTHER" id="PTHR44943:SF8">
    <property type="entry name" value="TPR REPEAT-CONTAINING PROTEIN MJ0263"/>
    <property type="match status" value="1"/>
</dbReference>
<dbReference type="PROSITE" id="PS50005">
    <property type="entry name" value="TPR"/>
    <property type="match status" value="2"/>
</dbReference>
<accession>A0ABY3RME2</accession>
<organism evidence="4 5">
    <name type="scientific">Bradyrhizobium ontarionense</name>
    <dbReference type="NCBI Taxonomy" id="2898149"/>
    <lineage>
        <taxon>Bacteria</taxon>
        <taxon>Pseudomonadati</taxon>
        <taxon>Pseudomonadota</taxon>
        <taxon>Alphaproteobacteria</taxon>
        <taxon>Hyphomicrobiales</taxon>
        <taxon>Nitrobacteraceae</taxon>
        <taxon>Bradyrhizobium</taxon>
    </lineage>
</organism>
<feature type="repeat" description="TPR" evidence="3">
    <location>
        <begin position="91"/>
        <end position="124"/>
    </location>
</feature>
<evidence type="ECO:0000256" key="3">
    <source>
        <dbReference type="PROSITE-ProRule" id="PRU00339"/>
    </source>
</evidence>
<dbReference type="InterPro" id="IPR011990">
    <property type="entry name" value="TPR-like_helical_dom_sf"/>
</dbReference>
<reference evidence="4" key="1">
    <citation type="journal article" date="2024" name="Antonie Van Leeuwenhoek">
        <title>Bradyrhizobium ontarionense sp. nov., a novel bacterial symbiont isolated from Aeschynomene indica (Indian jointvetch), harbours photosynthesis, nitrogen fixation and nitrous oxide (N2O) reductase genes.</title>
        <authorList>
            <person name="Bromfield E.S.P."/>
            <person name="Cloutier S."/>
        </authorList>
    </citation>
    <scope>NUCLEOTIDE SEQUENCE</scope>
    <source>
        <strain evidence="4">A19</strain>
    </source>
</reference>
<dbReference type="InterPro" id="IPR051685">
    <property type="entry name" value="Ycf3/AcsC/BcsC/TPR_MFPF"/>
</dbReference>
<keyword evidence="2 3" id="KW-0802">TPR repeat</keyword>
<evidence type="ECO:0000256" key="1">
    <source>
        <dbReference type="ARBA" id="ARBA00022737"/>
    </source>
</evidence>
<name>A0ABY3RME2_9BRAD</name>
<evidence type="ECO:0000313" key="4">
    <source>
        <dbReference type="EMBL" id="UFZ07972.1"/>
    </source>
</evidence>
<dbReference type="RefSeq" id="WP_231327421.1">
    <property type="nucleotide sequence ID" value="NZ_CP088156.1"/>
</dbReference>
<dbReference type="SUPFAM" id="SSF48452">
    <property type="entry name" value="TPR-like"/>
    <property type="match status" value="1"/>
</dbReference>
<dbReference type="SMART" id="SM00028">
    <property type="entry name" value="TPR"/>
    <property type="match status" value="4"/>
</dbReference>
<dbReference type="EMBL" id="CP088156">
    <property type="protein sequence ID" value="UFZ07972.1"/>
    <property type="molecule type" value="Genomic_DNA"/>
</dbReference>
<feature type="repeat" description="TPR" evidence="3">
    <location>
        <begin position="57"/>
        <end position="90"/>
    </location>
</feature>
<dbReference type="PROSITE" id="PS50293">
    <property type="entry name" value="TPR_REGION"/>
    <property type="match status" value="1"/>
</dbReference>
<dbReference type="PANTHER" id="PTHR44943">
    <property type="entry name" value="CELLULOSE SYNTHASE OPERON PROTEIN C"/>
    <property type="match status" value="1"/>
</dbReference>
<dbReference type="Gene3D" id="1.25.40.10">
    <property type="entry name" value="Tetratricopeptide repeat domain"/>
    <property type="match status" value="2"/>
</dbReference>
<proteinExistence type="predicted"/>